<reference evidence="3 4" key="1">
    <citation type="submission" date="2019-06" db="EMBL/GenBank/DDBJ databases">
        <title>Whole genome shotgun sequence of Streptomyces gardneri NBRC 12865.</title>
        <authorList>
            <person name="Hosoyama A."/>
            <person name="Uohara A."/>
            <person name="Ohji S."/>
            <person name="Ichikawa N."/>
        </authorList>
    </citation>
    <scope>NUCLEOTIDE SEQUENCE [LARGE SCALE GENOMIC DNA]</scope>
    <source>
        <strain evidence="3 4">NBRC 12865</strain>
    </source>
</reference>
<protein>
    <recommendedName>
        <fullName evidence="2">Protein NO VEIN C-terminal domain-containing protein</fullName>
    </recommendedName>
</protein>
<feature type="region of interest" description="Disordered" evidence="1">
    <location>
        <begin position="1"/>
        <end position="25"/>
    </location>
</feature>
<dbReference type="Pfam" id="PF13020">
    <property type="entry name" value="NOV_C"/>
    <property type="match status" value="1"/>
</dbReference>
<dbReference type="InterPro" id="IPR024975">
    <property type="entry name" value="NOV_C"/>
</dbReference>
<name>A0A4Y3RHG2_9ACTN</name>
<dbReference type="EMBL" id="BJMN01000015">
    <property type="protein sequence ID" value="GEB57085.1"/>
    <property type="molecule type" value="Genomic_DNA"/>
</dbReference>
<dbReference type="OrthoDB" id="9776021at2"/>
<comment type="caution">
    <text evidence="3">The sequence shown here is derived from an EMBL/GenBank/DDBJ whole genome shotgun (WGS) entry which is preliminary data.</text>
</comment>
<keyword evidence="4" id="KW-1185">Reference proteome</keyword>
<evidence type="ECO:0000256" key="1">
    <source>
        <dbReference type="SAM" id="MobiDB-lite"/>
    </source>
</evidence>
<organism evidence="3 4">
    <name type="scientific">Streptomyces gardneri</name>
    <dbReference type="NCBI Taxonomy" id="66892"/>
    <lineage>
        <taxon>Bacteria</taxon>
        <taxon>Bacillati</taxon>
        <taxon>Actinomycetota</taxon>
        <taxon>Actinomycetes</taxon>
        <taxon>Kitasatosporales</taxon>
        <taxon>Streptomycetaceae</taxon>
        <taxon>Streptomyces</taxon>
    </lineage>
</organism>
<evidence type="ECO:0000259" key="2">
    <source>
        <dbReference type="Pfam" id="PF13020"/>
    </source>
</evidence>
<dbReference type="AlphaFoldDB" id="A0A4Y3RHG2"/>
<sequence length="168" mass="18038">MPPVVARTRKASGAGSGTGGYRASTPDQDKTIAIGLAGKTVVGAWLRERFGVPEETSWKSSLRSHVLAGGPGDDRLGYDFRIHNGDQTYLYEVKASVGSSGEVTLGDSEVERAAHLGTDETYIIVYVSDVLDRERRRITPLPSPFGAPGLAGYELLSAKMRLRFTLPG</sequence>
<feature type="domain" description="Protein NO VEIN C-terminal" evidence="2">
    <location>
        <begin position="74"/>
        <end position="134"/>
    </location>
</feature>
<evidence type="ECO:0000313" key="3">
    <source>
        <dbReference type="EMBL" id="GEB57085.1"/>
    </source>
</evidence>
<proteinExistence type="predicted"/>
<dbReference type="Proteomes" id="UP000315226">
    <property type="component" value="Unassembled WGS sequence"/>
</dbReference>
<evidence type="ECO:0000313" key="4">
    <source>
        <dbReference type="Proteomes" id="UP000315226"/>
    </source>
</evidence>
<gene>
    <name evidence="3" type="ORF">SGA01_26900</name>
</gene>
<accession>A0A4Y3RHG2</accession>